<reference evidence="1 2" key="1">
    <citation type="submission" date="2014-03" db="EMBL/GenBank/DDBJ databases">
        <title>Draft genome of the hookworm Oesophagostomum dentatum.</title>
        <authorList>
            <person name="Mitreva M."/>
        </authorList>
    </citation>
    <scope>NUCLEOTIDE SEQUENCE [LARGE SCALE GENOMIC DNA]</scope>
    <source>
        <strain evidence="1 2">OD-Hann</strain>
    </source>
</reference>
<accession>A0A0B1SD24</accession>
<dbReference type="AlphaFoldDB" id="A0A0B1SD24"/>
<dbReference type="EMBL" id="KN574749">
    <property type="protein sequence ID" value="KHJ83173.1"/>
    <property type="molecule type" value="Genomic_DNA"/>
</dbReference>
<gene>
    <name evidence="1" type="ORF">OESDEN_17130</name>
</gene>
<keyword evidence="2" id="KW-1185">Reference proteome</keyword>
<evidence type="ECO:0000313" key="2">
    <source>
        <dbReference type="Proteomes" id="UP000053660"/>
    </source>
</evidence>
<sequence length="36" mass="4402">MRIILLTRLTHMNLIQKHQLRLHLRKDQGISKRRAL</sequence>
<name>A0A0B1SD24_OESDE</name>
<proteinExistence type="predicted"/>
<organism evidence="1 2">
    <name type="scientific">Oesophagostomum dentatum</name>
    <name type="common">Nodular worm</name>
    <dbReference type="NCBI Taxonomy" id="61180"/>
    <lineage>
        <taxon>Eukaryota</taxon>
        <taxon>Metazoa</taxon>
        <taxon>Ecdysozoa</taxon>
        <taxon>Nematoda</taxon>
        <taxon>Chromadorea</taxon>
        <taxon>Rhabditida</taxon>
        <taxon>Rhabditina</taxon>
        <taxon>Rhabditomorpha</taxon>
        <taxon>Strongyloidea</taxon>
        <taxon>Strongylidae</taxon>
        <taxon>Oesophagostomum</taxon>
    </lineage>
</organism>
<dbReference type="Proteomes" id="UP000053660">
    <property type="component" value="Unassembled WGS sequence"/>
</dbReference>
<evidence type="ECO:0000313" key="1">
    <source>
        <dbReference type="EMBL" id="KHJ83173.1"/>
    </source>
</evidence>
<protein>
    <submittedName>
        <fullName evidence="1">Uncharacterized protein</fullName>
    </submittedName>
</protein>